<sequence>MTTIPPIPSETTRQTLTRALAAANIAVKLDEANQDTTAIVDAYQRSILLLDEVISRHDVSEELERLAAVRTTYRHRIEVLLLSRTVPITQQQSTETLIGTAESASKSWKFPKCTETAKKARRWTKLLCGCTRDGSIMI</sequence>
<dbReference type="EMBL" id="JAWWNJ010000001">
    <property type="protein sequence ID" value="KAK7063863.1"/>
    <property type="molecule type" value="Genomic_DNA"/>
</dbReference>
<evidence type="ECO:0008006" key="3">
    <source>
        <dbReference type="Google" id="ProtNLM"/>
    </source>
</evidence>
<dbReference type="AlphaFoldDB" id="A0AAW0EI50"/>
<accession>A0AAW0EI50</accession>
<keyword evidence="2" id="KW-1185">Reference proteome</keyword>
<organism evidence="1 2">
    <name type="scientific">Favolaschia claudopus</name>
    <dbReference type="NCBI Taxonomy" id="2862362"/>
    <lineage>
        <taxon>Eukaryota</taxon>
        <taxon>Fungi</taxon>
        <taxon>Dikarya</taxon>
        <taxon>Basidiomycota</taxon>
        <taxon>Agaricomycotina</taxon>
        <taxon>Agaricomycetes</taxon>
        <taxon>Agaricomycetidae</taxon>
        <taxon>Agaricales</taxon>
        <taxon>Marasmiineae</taxon>
        <taxon>Mycenaceae</taxon>
        <taxon>Favolaschia</taxon>
    </lineage>
</organism>
<dbReference type="SUPFAM" id="SSF116846">
    <property type="entry name" value="MIT domain"/>
    <property type="match status" value="1"/>
</dbReference>
<evidence type="ECO:0000313" key="1">
    <source>
        <dbReference type="EMBL" id="KAK7063863.1"/>
    </source>
</evidence>
<dbReference type="PANTHER" id="PTHR37327">
    <property type="entry name" value="CHROMOSOME 1, WHOLE GENOME SHOTGUN SEQUENCE"/>
    <property type="match status" value="1"/>
</dbReference>
<reference evidence="1 2" key="1">
    <citation type="journal article" date="2024" name="J Genomics">
        <title>Draft genome sequencing and assembly of Favolaschia claudopus CIRM-BRFM 2984 isolated from oak limbs.</title>
        <authorList>
            <person name="Navarro D."/>
            <person name="Drula E."/>
            <person name="Chaduli D."/>
            <person name="Cazenave R."/>
            <person name="Ahrendt S."/>
            <person name="Wang J."/>
            <person name="Lipzen A."/>
            <person name="Daum C."/>
            <person name="Barry K."/>
            <person name="Grigoriev I.V."/>
            <person name="Favel A."/>
            <person name="Rosso M.N."/>
            <person name="Martin F."/>
        </authorList>
    </citation>
    <scope>NUCLEOTIDE SEQUENCE [LARGE SCALE GENOMIC DNA]</scope>
    <source>
        <strain evidence="1 2">CIRM-BRFM 2984</strain>
    </source>
</reference>
<name>A0AAW0EI50_9AGAR</name>
<comment type="caution">
    <text evidence="1">The sequence shown here is derived from an EMBL/GenBank/DDBJ whole genome shotgun (WGS) entry which is preliminary data.</text>
</comment>
<dbReference type="Proteomes" id="UP001362999">
    <property type="component" value="Unassembled WGS sequence"/>
</dbReference>
<gene>
    <name evidence="1" type="ORF">R3P38DRAFT_2820864</name>
</gene>
<dbReference type="InterPro" id="IPR036181">
    <property type="entry name" value="MIT_dom_sf"/>
</dbReference>
<dbReference type="PANTHER" id="PTHR37327:SF1">
    <property type="entry name" value="MICROTUBULE INTERACTING AND TRANSPORT DOMAIN-CONTAINING PROTEIN"/>
    <property type="match status" value="1"/>
</dbReference>
<protein>
    <recommendedName>
        <fullName evidence="3">MIT domain-containing protein</fullName>
    </recommendedName>
</protein>
<proteinExistence type="predicted"/>
<dbReference type="Gene3D" id="1.20.58.80">
    <property type="entry name" value="Phosphotransferase system, lactose/cellobiose-type IIA subunit"/>
    <property type="match status" value="1"/>
</dbReference>
<evidence type="ECO:0000313" key="2">
    <source>
        <dbReference type="Proteomes" id="UP001362999"/>
    </source>
</evidence>